<dbReference type="Proteomes" id="UP000672032">
    <property type="component" value="Chromosome 3"/>
</dbReference>
<feature type="signal peptide" evidence="1">
    <location>
        <begin position="1"/>
        <end position="17"/>
    </location>
</feature>
<evidence type="ECO:0000256" key="1">
    <source>
        <dbReference type="SAM" id="SignalP"/>
    </source>
</evidence>
<dbReference type="EMBL" id="CP063407">
    <property type="protein sequence ID" value="QSZ32588.1"/>
    <property type="molecule type" value="Genomic_DNA"/>
</dbReference>
<dbReference type="InterPro" id="IPR052820">
    <property type="entry name" value="PhiA_domain"/>
</dbReference>
<keyword evidence="3" id="KW-1185">Reference proteome</keyword>
<protein>
    <recommendedName>
        <fullName evidence="4">Cell wall protein PhiA</fullName>
    </recommendedName>
</protein>
<dbReference type="PANTHER" id="PTHR42047">
    <property type="entry name" value="PROTEIN, PUTATIVE (AFU_ORTHOLOGUE AFUA_6G03560)-RELATED"/>
    <property type="match status" value="1"/>
</dbReference>
<name>A0A8A3PBZ3_9HELO</name>
<accession>A0A8A3PBZ3</accession>
<reference evidence="2" key="1">
    <citation type="submission" date="2020-10" db="EMBL/GenBank/DDBJ databases">
        <title>Genome Sequence of Monilinia vaccinii-corymbosi Sheds Light on Mummy Berry Disease Infection of Blueberry and Mating Type.</title>
        <authorList>
            <person name="Yow A.G."/>
            <person name="Zhang Y."/>
            <person name="Bansal K."/>
            <person name="Eacker S.M."/>
            <person name="Sullivan S."/>
            <person name="Liachko I."/>
            <person name="Cubeta M.A."/>
            <person name="Rollins J.A."/>
            <person name="Ashrafi H."/>
        </authorList>
    </citation>
    <scope>NUCLEOTIDE SEQUENCE</scope>
    <source>
        <strain evidence="2">RL-1</strain>
    </source>
</reference>
<organism evidence="2 3">
    <name type="scientific">Monilinia vaccinii-corymbosi</name>
    <dbReference type="NCBI Taxonomy" id="61207"/>
    <lineage>
        <taxon>Eukaryota</taxon>
        <taxon>Fungi</taxon>
        <taxon>Dikarya</taxon>
        <taxon>Ascomycota</taxon>
        <taxon>Pezizomycotina</taxon>
        <taxon>Leotiomycetes</taxon>
        <taxon>Helotiales</taxon>
        <taxon>Sclerotiniaceae</taxon>
        <taxon>Monilinia</taxon>
    </lineage>
</organism>
<dbReference type="AlphaFoldDB" id="A0A8A3PBZ3"/>
<feature type="chain" id="PRO_5032868191" description="Cell wall protein PhiA" evidence="1">
    <location>
        <begin position="18"/>
        <end position="190"/>
    </location>
</feature>
<dbReference type="OrthoDB" id="5430620at2759"/>
<evidence type="ECO:0008006" key="4">
    <source>
        <dbReference type="Google" id="ProtNLM"/>
    </source>
</evidence>
<proteinExistence type="predicted"/>
<sequence>MFSKTFIATLLASTAAASPLVSARAEGNAFGLISIRSGSDLQARAINAAEGGLWIGKNTTTYCPLTSGCPAGNTTTFTAANGLLSLNTAVPGGQQVYIASNTSAISFTPPHSADTHGGKAQGWNYTAGQGESFGKLSFPEYGFIACASTEGKGIYQVYATLGGSATGNCTGIDIATVPFSGEGATAWEYI</sequence>
<evidence type="ECO:0000313" key="2">
    <source>
        <dbReference type="EMBL" id="QSZ32588.1"/>
    </source>
</evidence>
<gene>
    <name evidence="2" type="ORF">DSL72_002167</name>
</gene>
<evidence type="ECO:0000313" key="3">
    <source>
        <dbReference type="Proteomes" id="UP000672032"/>
    </source>
</evidence>
<keyword evidence="1" id="KW-0732">Signal</keyword>
<dbReference type="PANTHER" id="PTHR42047:SF1">
    <property type="entry name" value="PROTEIN, PUTATIVE (AFU_ORTHOLOGUE AFUA_6G03560)-RELATED"/>
    <property type="match status" value="1"/>
</dbReference>